<sequence length="70" mass="7688">MRRIDRTQRQSESSVGILESGSSGAARKGAQKRLRGLMVWCSEEEAQSRSRAERQAGLLVSIPSTPEAQD</sequence>
<accession>A0AAV7SUH3</accession>
<dbReference type="EMBL" id="JANPWB010000008">
    <property type="protein sequence ID" value="KAJ1167582.1"/>
    <property type="molecule type" value="Genomic_DNA"/>
</dbReference>
<dbReference type="AlphaFoldDB" id="A0AAV7SUH3"/>
<evidence type="ECO:0000256" key="1">
    <source>
        <dbReference type="SAM" id="MobiDB-lite"/>
    </source>
</evidence>
<organism evidence="2 3">
    <name type="scientific">Pleurodeles waltl</name>
    <name type="common">Iberian ribbed newt</name>
    <dbReference type="NCBI Taxonomy" id="8319"/>
    <lineage>
        <taxon>Eukaryota</taxon>
        <taxon>Metazoa</taxon>
        <taxon>Chordata</taxon>
        <taxon>Craniata</taxon>
        <taxon>Vertebrata</taxon>
        <taxon>Euteleostomi</taxon>
        <taxon>Amphibia</taxon>
        <taxon>Batrachia</taxon>
        <taxon>Caudata</taxon>
        <taxon>Salamandroidea</taxon>
        <taxon>Salamandridae</taxon>
        <taxon>Pleurodelinae</taxon>
        <taxon>Pleurodeles</taxon>
    </lineage>
</organism>
<keyword evidence="3" id="KW-1185">Reference proteome</keyword>
<evidence type="ECO:0000313" key="3">
    <source>
        <dbReference type="Proteomes" id="UP001066276"/>
    </source>
</evidence>
<proteinExistence type="predicted"/>
<reference evidence="2" key="1">
    <citation type="journal article" date="2022" name="bioRxiv">
        <title>Sequencing and chromosome-scale assembly of the giantPleurodeles waltlgenome.</title>
        <authorList>
            <person name="Brown T."/>
            <person name="Elewa A."/>
            <person name="Iarovenko S."/>
            <person name="Subramanian E."/>
            <person name="Araus A.J."/>
            <person name="Petzold A."/>
            <person name="Susuki M."/>
            <person name="Suzuki K.-i.T."/>
            <person name="Hayashi T."/>
            <person name="Toyoda A."/>
            <person name="Oliveira C."/>
            <person name="Osipova E."/>
            <person name="Leigh N.D."/>
            <person name="Simon A."/>
            <person name="Yun M.H."/>
        </authorList>
    </citation>
    <scope>NUCLEOTIDE SEQUENCE</scope>
    <source>
        <strain evidence="2">20211129_DDA</strain>
        <tissue evidence="2">Liver</tissue>
    </source>
</reference>
<name>A0AAV7SUH3_PLEWA</name>
<feature type="region of interest" description="Disordered" evidence="1">
    <location>
        <begin position="1"/>
        <end position="29"/>
    </location>
</feature>
<comment type="caution">
    <text evidence="2">The sequence shown here is derived from an EMBL/GenBank/DDBJ whole genome shotgun (WGS) entry which is preliminary data.</text>
</comment>
<evidence type="ECO:0000313" key="2">
    <source>
        <dbReference type="EMBL" id="KAJ1167582.1"/>
    </source>
</evidence>
<protein>
    <submittedName>
        <fullName evidence="2">Uncharacterized protein</fullName>
    </submittedName>
</protein>
<dbReference type="Proteomes" id="UP001066276">
    <property type="component" value="Chromosome 4_2"/>
</dbReference>
<feature type="region of interest" description="Disordered" evidence="1">
    <location>
        <begin position="45"/>
        <end position="70"/>
    </location>
</feature>
<gene>
    <name evidence="2" type="ORF">NDU88_007971</name>
</gene>